<name>A0A1J5PJI7_9ZZZZ</name>
<sequence length="226" mass="24057">MIDQVADRQATLDLELGVEAALGLLQSAFRQVGGEQLDPGPRNLSTHVLDGHGQGIDFLARAASRAPDADRFAAAQTREGGQDLLLEEGEGTAIAIEGGLAGRQGLDDRPGQPVVALQAQIAQHVVDRTKAFAARHRGQAALDEIGLLRVDQQAGARRADLRRQFAILKRHASPTSTSLEAMMSPSKGFMMYSLAPAASASRIWSRSFSTVQSTTVGLSPPGSRRR</sequence>
<evidence type="ECO:0000313" key="1">
    <source>
        <dbReference type="EMBL" id="OIQ65443.1"/>
    </source>
</evidence>
<organism evidence="1">
    <name type="scientific">mine drainage metagenome</name>
    <dbReference type="NCBI Taxonomy" id="410659"/>
    <lineage>
        <taxon>unclassified sequences</taxon>
        <taxon>metagenomes</taxon>
        <taxon>ecological metagenomes</taxon>
    </lineage>
</organism>
<accession>A0A1J5PJI7</accession>
<dbReference type="AlphaFoldDB" id="A0A1J5PJI7"/>
<reference evidence="1" key="1">
    <citation type="submission" date="2016-10" db="EMBL/GenBank/DDBJ databases">
        <title>Sequence of Gallionella enrichment culture.</title>
        <authorList>
            <person name="Poehlein A."/>
            <person name="Muehling M."/>
            <person name="Daniel R."/>
        </authorList>
    </citation>
    <scope>NUCLEOTIDE SEQUENCE</scope>
</reference>
<comment type="caution">
    <text evidence="1">The sequence shown here is derived from an EMBL/GenBank/DDBJ whole genome shotgun (WGS) entry which is preliminary data.</text>
</comment>
<gene>
    <name evidence="1" type="ORF">GALL_529960</name>
</gene>
<protein>
    <submittedName>
        <fullName evidence="1">Uncharacterized protein</fullName>
    </submittedName>
</protein>
<dbReference type="EMBL" id="MLJW01007321">
    <property type="protein sequence ID" value="OIQ65443.1"/>
    <property type="molecule type" value="Genomic_DNA"/>
</dbReference>
<proteinExistence type="predicted"/>